<comment type="caution">
    <text evidence="7">The sequence shown here is derived from an EMBL/GenBank/DDBJ whole genome shotgun (WGS) entry which is preliminary data.</text>
</comment>
<feature type="domain" description="CobQ/CobB/MinD/ParA nucleotide binding" evidence="5">
    <location>
        <begin position="4"/>
        <end position="235"/>
    </location>
</feature>
<dbReference type="InterPro" id="IPR004459">
    <property type="entry name" value="CobQ_synth"/>
</dbReference>
<comment type="pathway">
    <text evidence="1 4">Cofactor biosynthesis; adenosylcobalamin biosynthesis.</text>
</comment>
<dbReference type="InterPro" id="IPR027417">
    <property type="entry name" value="P-loop_NTPase"/>
</dbReference>
<keyword evidence="3 4" id="KW-0315">Glutamine amidotransferase</keyword>
<dbReference type="HAMAP" id="MF_00028">
    <property type="entry name" value="CobQ"/>
    <property type="match status" value="1"/>
</dbReference>
<dbReference type="NCBIfam" id="NF001989">
    <property type="entry name" value="PRK00784.1"/>
    <property type="match status" value="1"/>
</dbReference>
<dbReference type="PANTHER" id="PTHR21343:SF1">
    <property type="entry name" value="COBYRIC ACID SYNTHASE"/>
    <property type="match status" value="1"/>
</dbReference>
<dbReference type="EMBL" id="JAWJBA010000001">
    <property type="protein sequence ID" value="MDV2683403.1"/>
    <property type="molecule type" value="Genomic_DNA"/>
</dbReference>
<evidence type="ECO:0000313" key="8">
    <source>
        <dbReference type="Proteomes" id="UP001287282"/>
    </source>
</evidence>
<gene>
    <name evidence="4" type="primary">cobQ</name>
    <name evidence="7" type="ORF">RYX56_03340</name>
</gene>
<dbReference type="SUPFAM" id="SSF52540">
    <property type="entry name" value="P-loop containing nucleoside triphosphate hydrolases"/>
    <property type="match status" value="1"/>
</dbReference>
<reference evidence="7 8" key="1">
    <citation type="submission" date="2023-10" db="EMBL/GenBank/DDBJ databases">
        <title>Screening of Alkalihalobacillus lindianensis BZ-TG-R113 and Its Alleviation of Salt Stress on Rapeseed Growth.</title>
        <authorList>
            <person name="Zhao B."/>
            <person name="Guo T."/>
        </authorList>
    </citation>
    <scope>NUCLEOTIDE SEQUENCE [LARGE SCALE GENOMIC DNA]</scope>
    <source>
        <strain evidence="7 8">BZ-TG-R113</strain>
    </source>
</reference>
<dbReference type="CDD" id="cd01750">
    <property type="entry name" value="GATase1_CobQ"/>
    <property type="match status" value="1"/>
</dbReference>
<evidence type="ECO:0000256" key="3">
    <source>
        <dbReference type="ARBA" id="ARBA00022962"/>
    </source>
</evidence>
<evidence type="ECO:0000256" key="1">
    <source>
        <dbReference type="ARBA" id="ARBA00004953"/>
    </source>
</evidence>
<evidence type="ECO:0000256" key="4">
    <source>
        <dbReference type="HAMAP-Rule" id="MF_00028"/>
    </source>
</evidence>
<dbReference type="PROSITE" id="PS51274">
    <property type="entry name" value="GATASE_COBBQ"/>
    <property type="match status" value="1"/>
</dbReference>
<dbReference type="InterPro" id="IPR002586">
    <property type="entry name" value="CobQ/CobB/MinD/ParA_Nub-bd_dom"/>
</dbReference>
<dbReference type="SUPFAM" id="SSF52317">
    <property type="entry name" value="Class I glutamine amidotransferase-like"/>
    <property type="match status" value="1"/>
</dbReference>
<comment type="similarity">
    <text evidence="4">Belongs to the CobB/CobQ family. CobQ subfamily.</text>
</comment>
<dbReference type="Gene3D" id="3.40.50.300">
    <property type="entry name" value="P-loop containing nucleotide triphosphate hydrolases"/>
    <property type="match status" value="1"/>
</dbReference>
<dbReference type="Gene3D" id="3.40.50.880">
    <property type="match status" value="1"/>
</dbReference>
<feature type="domain" description="CobB/CobQ-like glutamine amidotransferase" evidence="6">
    <location>
        <begin position="255"/>
        <end position="446"/>
    </location>
</feature>
<dbReference type="CDD" id="cd05389">
    <property type="entry name" value="CobQ_N"/>
    <property type="match status" value="1"/>
</dbReference>
<evidence type="ECO:0000259" key="5">
    <source>
        <dbReference type="Pfam" id="PF01656"/>
    </source>
</evidence>
<keyword evidence="8" id="KW-1185">Reference proteome</keyword>
<dbReference type="InterPro" id="IPR047045">
    <property type="entry name" value="CobQ_N"/>
</dbReference>
<protein>
    <recommendedName>
        <fullName evidence="4">Cobyric acid synthase</fullName>
    </recommendedName>
</protein>
<evidence type="ECO:0000313" key="7">
    <source>
        <dbReference type="EMBL" id="MDV2683403.1"/>
    </source>
</evidence>
<dbReference type="InterPro" id="IPR029062">
    <property type="entry name" value="Class_I_gatase-like"/>
</dbReference>
<dbReference type="Pfam" id="PF01656">
    <property type="entry name" value="CbiA"/>
    <property type="match status" value="1"/>
</dbReference>
<feature type="active site" description="Nucleophile" evidence="4">
    <location>
        <position position="334"/>
    </location>
</feature>
<dbReference type="Pfam" id="PF07685">
    <property type="entry name" value="GATase_3"/>
    <property type="match status" value="1"/>
</dbReference>
<sequence>MRGVMIQGTASDVGKSVICTALCRILARKGIRVTPFKSQNMSNNSYVTINNEEIGRAQGIQAEAAKVEATVFMNPILLKPTNDRQAEVVHLGKRLQTLSGRGYRETFYETGIKTIHSSLQKLEQEYEFIVIEGAGSPVEVNLNDRELVNMKVAEMADVPVILVADIDRGGVFASLVGTMQLLEPQDRSRVIGVVINKFRGDPSLFEQGVKWIEEHLNVPVLAVLPYMNDIRIEAEDSLALDHYKNKEKNGKSSLDIVVIDLPYVSNHTDLEPFLVEEDVSLRFVSRGEKLGKPDAVILPGTKSTIEALTWMNETKLTYEVQRYIEDGGTIVGICGGYQLLGETIIDEAGSDTGVKGKKSKGLGLLALETKFKDLKTTVRSAGNLLYPSNLSNSAIKGYEIHLGQTKLLDNKIASFMKLNGRNEGVYAQEGRIIGTYLHHLFFHDEWRNRWLNRLREKRGLPSKPILSYMSMQENAYDELADAFLKEWDCDHLLALIEKWESHNVDRVY</sequence>
<keyword evidence="2 4" id="KW-0169">Cobalamin biosynthesis</keyword>
<feature type="active site" evidence="4">
    <location>
        <position position="438"/>
    </location>
</feature>
<dbReference type="InterPro" id="IPR033949">
    <property type="entry name" value="CobQ_GATase1"/>
</dbReference>
<proteinExistence type="inferred from homology"/>
<dbReference type="InterPro" id="IPR011698">
    <property type="entry name" value="GATase_3"/>
</dbReference>
<dbReference type="PANTHER" id="PTHR21343">
    <property type="entry name" value="DETHIOBIOTIN SYNTHETASE"/>
    <property type="match status" value="1"/>
</dbReference>
<dbReference type="Proteomes" id="UP001287282">
    <property type="component" value="Unassembled WGS sequence"/>
</dbReference>
<dbReference type="NCBIfam" id="TIGR00313">
    <property type="entry name" value="cobQ"/>
    <property type="match status" value="1"/>
</dbReference>
<organism evidence="7 8">
    <name type="scientific">Alkalihalophilus lindianensis</name>
    <dbReference type="NCBI Taxonomy" id="1630542"/>
    <lineage>
        <taxon>Bacteria</taxon>
        <taxon>Bacillati</taxon>
        <taxon>Bacillota</taxon>
        <taxon>Bacilli</taxon>
        <taxon>Bacillales</taxon>
        <taxon>Bacillaceae</taxon>
        <taxon>Alkalihalophilus</taxon>
    </lineage>
</organism>
<evidence type="ECO:0000256" key="2">
    <source>
        <dbReference type="ARBA" id="ARBA00022573"/>
    </source>
</evidence>
<accession>A0ABU3X7Y8</accession>
<dbReference type="RefSeq" id="WP_317120711.1">
    <property type="nucleotide sequence ID" value="NZ_JAWJBA010000001.1"/>
</dbReference>
<comment type="function">
    <text evidence="4">Catalyzes amidations at positions B, D, E, and G on adenosylcobyrinic A,C-diamide. NH(2) groups are provided by glutamine, and one molecule of ATP is hydrogenolyzed for each amidation.</text>
</comment>
<name>A0ABU3X7Y8_9BACI</name>
<evidence type="ECO:0000259" key="6">
    <source>
        <dbReference type="Pfam" id="PF07685"/>
    </source>
</evidence>